<dbReference type="AlphaFoldDB" id="S4GED2"/>
<protein>
    <submittedName>
        <fullName evidence="1">Uncharacterized protein</fullName>
    </submittedName>
</protein>
<proteinExistence type="predicted"/>
<dbReference type="EMBL" id="ATJJ01000088">
    <property type="protein sequence ID" value="EPI46147.1"/>
    <property type="molecule type" value="Genomic_DNA"/>
</dbReference>
<reference evidence="1 2" key="1">
    <citation type="submission" date="2013-06" db="EMBL/GenBank/DDBJ databases">
        <authorList>
            <person name="Weinstock G."/>
            <person name="Sodergren E."/>
            <person name="Lobos E.A."/>
            <person name="Fulton L."/>
            <person name="Fulton R."/>
            <person name="Courtney L."/>
            <person name="Fronick C."/>
            <person name="O'Laughlin M."/>
            <person name="Godfrey J."/>
            <person name="Wilson R.M."/>
            <person name="Miner T."/>
            <person name="Farmer C."/>
            <person name="Delehaunty K."/>
            <person name="Cordes M."/>
            <person name="Minx P."/>
            <person name="Tomlinson C."/>
            <person name="Chen J."/>
            <person name="Wollam A."/>
            <person name="Pepin K.H."/>
            <person name="Bhonagiri V."/>
            <person name="Zhang X."/>
            <person name="Warren W."/>
            <person name="Mitreva M."/>
            <person name="Mardis E.R."/>
            <person name="Wilson R.K."/>
        </authorList>
    </citation>
    <scope>NUCLEOTIDE SEQUENCE [LARGE SCALE GENOMIC DNA]</scope>
    <source>
        <strain evidence="1 2">JCP8108</strain>
    </source>
</reference>
<comment type="caution">
    <text evidence="1">The sequence shown here is derived from an EMBL/GenBank/DDBJ whole genome shotgun (WGS) entry which is preliminary data.</text>
</comment>
<evidence type="ECO:0000313" key="2">
    <source>
        <dbReference type="Proteomes" id="UP000014521"/>
    </source>
</evidence>
<dbReference type="HOGENOM" id="CLU_3061888_0_0_11"/>
<accession>S4GED2</accession>
<name>S4GED2_GARVA</name>
<evidence type="ECO:0000313" key="1">
    <source>
        <dbReference type="EMBL" id="EPI46147.1"/>
    </source>
</evidence>
<organism evidence="1 2">
    <name type="scientific">Gardnerella vaginalis JCP8108</name>
    <dbReference type="NCBI Taxonomy" id="1261066"/>
    <lineage>
        <taxon>Bacteria</taxon>
        <taxon>Bacillati</taxon>
        <taxon>Actinomycetota</taxon>
        <taxon>Actinomycetes</taxon>
        <taxon>Bifidobacteriales</taxon>
        <taxon>Bifidobacteriaceae</taxon>
        <taxon>Gardnerella</taxon>
    </lineage>
</organism>
<gene>
    <name evidence="1" type="ORF">HMPREF1581_01130</name>
</gene>
<sequence length="53" mass="6246">MSFAQIRCAHVFAAQKQCFCLERLSAPNCLFTLRFKRKGRSERTQILRRLSDL</sequence>
<dbReference type="Proteomes" id="UP000014521">
    <property type="component" value="Unassembled WGS sequence"/>
</dbReference>